<accession>A0A1T1H8B4</accession>
<dbReference type="EMBL" id="MTSD02000010">
    <property type="protein sequence ID" value="OOV85970.1"/>
    <property type="molecule type" value="Genomic_DNA"/>
</dbReference>
<protein>
    <recommendedName>
        <fullName evidence="3">CAAX protease</fullName>
    </recommendedName>
</protein>
<keyword evidence="2" id="KW-1185">Reference proteome</keyword>
<dbReference type="InterPro" id="IPR011664">
    <property type="entry name" value="Abi_system_AbiD/AbiF-like"/>
</dbReference>
<organism evidence="1 2">
    <name type="scientific">Oceanospirillum linum</name>
    <dbReference type="NCBI Taxonomy" id="966"/>
    <lineage>
        <taxon>Bacteria</taxon>
        <taxon>Pseudomonadati</taxon>
        <taxon>Pseudomonadota</taxon>
        <taxon>Gammaproteobacteria</taxon>
        <taxon>Oceanospirillales</taxon>
        <taxon>Oceanospirillaceae</taxon>
        <taxon>Oceanospirillum</taxon>
    </lineage>
</organism>
<dbReference type="Pfam" id="PF07751">
    <property type="entry name" value="Abi_2"/>
    <property type="match status" value="1"/>
</dbReference>
<comment type="caution">
    <text evidence="1">The sequence shown here is derived from an EMBL/GenBank/DDBJ whole genome shotgun (WGS) entry which is preliminary data.</text>
</comment>
<evidence type="ECO:0000313" key="2">
    <source>
        <dbReference type="Proteomes" id="UP000190064"/>
    </source>
</evidence>
<dbReference type="Proteomes" id="UP000190064">
    <property type="component" value="Unassembled WGS sequence"/>
</dbReference>
<evidence type="ECO:0000313" key="1">
    <source>
        <dbReference type="EMBL" id="OOV85970.1"/>
    </source>
</evidence>
<evidence type="ECO:0008006" key="3">
    <source>
        <dbReference type="Google" id="ProtNLM"/>
    </source>
</evidence>
<gene>
    <name evidence="1" type="ORF">BTA35_0215805</name>
</gene>
<name>A0A1T1H8B4_OCELI</name>
<proteinExistence type="predicted"/>
<reference evidence="1" key="1">
    <citation type="submission" date="2017-02" db="EMBL/GenBank/DDBJ databases">
        <title>Draft Genome Sequence of the Salt Water Bacterium Oceanospirillum linum ATCC 11336.</title>
        <authorList>
            <person name="Trachtenberg A.M."/>
            <person name="Carney J.G."/>
            <person name="Linnane J.D."/>
            <person name="Rheaume B.A."/>
            <person name="Pitts N.L."/>
            <person name="Mykles D.L."/>
            <person name="Maclea K.S."/>
        </authorList>
    </citation>
    <scope>NUCLEOTIDE SEQUENCE [LARGE SCALE GENOMIC DNA]</scope>
    <source>
        <strain evidence="1">ATCC 11336</strain>
    </source>
</reference>
<sequence>MQLGSFRFGRSESKKDISPSAYASDYKDAFTIMQPHNIQQTHQDISLARLSSYRSFFAVVDPDEIYGIYCWNEAVSGALFRLISITEIVMRNRFHHALSAYAYQACSVAGDSESNDWYNHIALSGKSRDKIFKETHDRRQGKWLPKKRPLSANDVVSRMTFGFWPSLLDAKLPWQELIPKIVPGHRHKQMAHWKVQKNQDALYARIDLVNRLRNRIAHFEPVWKQGALREERRPRQNFKPGIAQNAPVTVGQALDRLRLLHDRTWEPLRWLSPSRAKDYENSYVKHHFDWLCSAEGLAAYQAFKPGTSLPASRFKRELNTLMKHRSMVRVTKNNRQSGVFYNILR</sequence>
<dbReference type="AlphaFoldDB" id="A0A1T1H8B4"/>
<dbReference type="STRING" id="966.BTA35_0215805"/>